<feature type="chain" id="PRO_5012192258" evidence="2">
    <location>
        <begin position="19"/>
        <end position="248"/>
    </location>
</feature>
<evidence type="ECO:0000256" key="2">
    <source>
        <dbReference type="SAM" id="SignalP"/>
    </source>
</evidence>
<feature type="transmembrane region" description="Helical" evidence="1">
    <location>
        <begin position="213"/>
        <end position="238"/>
    </location>
</feature>
<protein>
    <submittedName>
        <fullName evidence="3">Uncharacterized protein</fullName>
    </submittedName>
</protein>
<sequence length="248" mass="29062">MFKYTFYIIFFLIKIVSTSDLNNNKFYSYENITNYEKKENYIYIYDNSKVHSKDDVLTFHDEFYISYYCKNDICVEIDNEYFNPFIEIPDKSGNVSLYIMKTFINHNSEIDSIPCNEVCVSYKCTNDSQCLYDKCVNNLCVFNENASVIHCDDIYTKPGIFKKRSSYMYCGKAYNDKCTNDNECSSKVCNKDGFCLKQTKGPSDSEGTANIVIIYYDTLIFLFFLFLLLFICCLCFCCNDNNDKKDTL</sequence>
<evidence type="ECO:0000313" key="4">
    <source>
        <dbReference type="Proteomes" id="UP000193920"/>
    </source>
</evidence>
<dbReference type="AlphaFoldDB" id="A0A1Y2A819"/>
<dbReference type="Proteomes" id="UP000193920">
    <property type="component" value="Unassembled WGS sequence"/>
</dbReference>
<evidence type="ECO:0000313" key="3">
    <source>
        <dbReference type="EMBL" id="ORY18669.1"/>
    </source>
</evidence>
<evidence type="ECO:0000256" key="1">
    <source>
        <dbReference type="SAM" id="Phobius"/>
    </source>
</evidence>
<keyword evidence="1" id="KW-1133">Transmembrane helix</keyword>
<accession>A0A1Y2A819</accession>
<proteinExistence type="predicted"/>
<keyword evidence="1" id="KW-0472">Membrane</keyword>
<name>A0A1Y2A819_9FUNG</name>
<keyword evidence="2" id="KW-0732">Signal</keyword>
<dbReference type="OrthoDB" id="10053231at2759"/>
<dbReference type="EMBL" id="MCOG01000318">
    <property type="protein sequence ID" value="ORY18669.1"/>
    <property type="molecule type" value="Genomic_DNA"/>
</dbReference>
<keyword evidence="1" id="KW-0812">Transmembrane</keyword>
<comment type="caution">
    <text evidence="3">The sequence shown here is derived from an EMBL/GenBank/DDBJ whole genome shotgun (WGS) entry which is preliminary data.</text>
</comment>
<feature type="signal peptide" evidence="2">
    <location>
        <begin position="1"/>
        <end position="18"/>
    </location>
</feature>
<keyword evidence="4" id="KW-1185">Reference proteome</keyword>
<reference evidence="3 4" key="1">
    <citation type="submission" date="2016-08" db="EMBL/GenBank/DDBJ databases">
        <title>A Parts List for Fungal Cellulosomes Revealed by Comparative Genomics.</title>
        <authorList>
            <consortium name="DOE Joint Genome Institute"/>
            <person name="Haitjema C.H."/>
            <person name="Gilmore S.P."/>
            <person name="Henske J.K."/>
            <person name="Solomon K.V."/>
            <person name="De Groot R."/>
            <person name="Kuo A."/>
            <person name="Mondo S.J."/>
            <person name="Salamov A.A."/>
            <person name="Labutti K."/>
            <person name="Zhao Z."/>
            <person name="Chiniquy J."/>
            <person name="Barry K."/>
            <person name="Brewer H.M."/>
            <person name="Purvine S.O."/>
            <person name="Wright A.T."/>
            <person name="Boxma B."/>
            <person name="Van Alen T."/>
            <person name="Hackstein J.H."/>
            <person name="Baker S.E."/>
            <person name="Grigoriev I.V."/>
            <person name="O'Malley M.A."/>
        </authorList>
    </citation>
    <scope>NUCLEOTIDE SEQUENCE [LARGE SCALE GENOMIC DNA]</scope>
    <source>
        <strain evidence="3 4">G1</strain>
    </source>
</reference>
<gene>
    <name evidence="3" type="ORF">LY90DRAFT_517400</name>
</gene>
<organism evidence="3 4">
    <name type="scientific">Neocallimastix californiae</name>
    <dbReference type="NCBI Taxonomy" id="1754190"/>
    <lineage>
        <taxon>Eukaryota</taxon>
        <taxon>Fungi</taxon>
        <taxon>Fungi incertae sedis</taxon>
        <taxon>Chytridiomycota</taxon>
        <taxon>Chytridiomycota incertae sedis</taxon>
        <taxon>Neocallimastigomycetes</taxon>
        <taxon>Neocallimastigales</taxon>
        <taxon>Neocallimastigaceae</taxon>
        <taxon>Neocallimastix</taxon>
    </lineage>
</organism>